<accession>A0A9P1IM79</accession>
<evidence type="ECO:0000256" key="1">
    <source>
        <dbReference type="SAM" id="Coils"/>
    </source>
</evidence>
<evidence type="ECO:0000313" key="3">
    <source>
        <dbReference type="EMBL" id="CAI5447635.1"/>
    </source>
</evidence>
<evidence type="ECO:0000313" key="4">
    <source>
        <dbReference type="Proteomes" id="UP001152747"/>
    </source>
</evidence>
<protein>
    <recommendedName>
        <fullName evidence="5">Zinc finger PHD-type domain-containing protein</fullName>
    </recommendedName>
</protein>
<gene>
    <name evidence="2" type="ORF">CAMP_LOCUS10270</name>
    <name evidence="3" type="ORF">CAMP_LOCUS10272</name>
</gene>
<sequence length="871" mass="101910">MGRTPTRKAKQKELAIKIGERNGKEFKKLQEDHAIMVEKMKIEKEELKNEILVKSTLIEILENDNKNKDKIIEELKNKIKILEYEFRIAEHSKDSFGISLSENKEKLENFENENKLLKRTLKAEEQKMKSKVSSLELEIKILKSDKDKSEGKCKELKKSFHKNSGLNFSGKFGYKPYNSLPKNKEKDLRHAYYFEMALDITKEINLKPFFGGFNRWLAVFHPECSLKLTVSDFFHMRNRFRWTWYEMQNFKRLFKLLFNFDPYPSLNKLRDFEELFNLIKYYSIRTEPSLTKNKKTSLVCECTDLQSAIDYRYTRMAQYDCLTFENPDQPARITYIGDKGGGSTKWWIIFWDIIKSNSCKGLFCIGIFDGSDKQKEMTFYFPTLIDQIKKLKFITYKDKFGNTIKRRVEPFVAGDCMYLYAIYGHKGPNASENCMICYHKNDKTKLTGLNIGNWNIHVKLVMRTIQDYKNDAVNGENSVNKNSTCIFEEVEVDHTVPAVMHVKMGVVDAYVIVPLTIHALKLDATTPEELDVIEKRLEESSAIELLTTKIGDVHEEVNEFDEDGEILNDCLIILDNSRRTGAKCSSELKCSKYCYVPDLVKMRDGYTSHGSVECPKCHDIFHMECIGILDKRKRTELLYGIEIFECYKCRNMSYENIYGELKQDREFVLKETIEIGKVQETLQKSVKKLKDSEKGMYQEKLEEFFNEIGAQRQAYYTKSFNGNHMHLLLQEENVEKLFEIFPDSNFTRSLKYIMLRLSKIETYSSATYLTEFEIQDLKNNIYNMVLEMKKVYPEKSVTPKLHIMVQHFPVFADKYKTLGKTSEQGAEAQHAEINIMNRDLSAIKDLVKKGHALMKKLFFMNETSDSGFYDK</sequence>
<dbReference type="Pfam" id="PF06918">
    <property type="entry name" value="DUF1280"/>
    <property type="match status" value="1"/>
</dbReference>
<dbReference type="AlphaFoldDB" id="A0A9P1IM79"/>
<dbReference type="Proteomes" id="UP001152747">
    <property type="component" value="Unassembled WGS sequence"/>
</dbReference>
<keyword evidence="4" id="KW-1185">Reference proteome</keyword>
<organism evidence="3 4">
    <name type="scientific">Caenorhabditis angaria</name>
    <dbReference type="NCBI Taxonomy" id="860376"/>
    <lineage>
        <taxon>Eukaryota</taxon>
        <taxon>Metazoa</taxon>
        <taxon>Ecdysozoa</taxon>
        <taxon>Nematoda</taxon>
        <taxon>Chromadorea</taxon>
        <taxon>Rhabditida</taxon>
        <taxon>Rhabditina</taxon>
        <taxon>Rhabditomorpha</taxon>
        <taxon>Rhabditoidea</taxon>
        <taxon>Rhabditidae</taxon>
        <taxon>Peloderinae</taxon>
        <taxon>Caenorhabditis</taxon>
    </lineage>
</organism>
<name>A0A9P1IM79_9PELO</name>
<evidence type="ECO:0008006" key="5">
    <source>
        <dbReference type="Google" id="ProtNLM"/>
    </source>
</evidence>
<keyword evidence="1" id="KW-0175">Coiled coil</keyword>
<dbReference type="InterPro" id="IPR009689">
    <property type="entry name" value="DUF1280"/>
</dbReference>
<dbReference type="PANTHER" id="PTHR31424:SF3">
    <property type="entry name" value="RING-TYPE DOMAIN-CONTAINING PROTEIN"/>
    <property type="match status" value="1"/>
</dbReference>
<proteinExistence type="predicted"/>
<dbReference type="OrthoDB" id="10050996at2759"/>
<dbReference type="EMBL" id="CANHGI010000004">
    <property type="protein sequence ID" value="CAI5447635.1"/>
    <property type="molecule type" value="Genomic_DNA"/>
</dbReference>
<feature type="coiled-coil region" evidence="1">
    <location>
        <begin position="30"/>
        <end position="159"/>
    </location>
</feature>
<dbReference type="EMBL" id="CANHGI010000004">
    <property type="protein sequence ID" value="CAI5447633.1"/>
    <property type="molecule type" value="Genomic_DNA"/>
</dbReference>
<comment type="caution">
    <text evidence="3">The sequence shown here is derived from an EMBL/GenBank/DDBJ whole genome shotgun (WGS) entry which is preliminary data.</text>
</comment>
<dbReference type="Gene3D" id="2.60.120.650">
    <property type="entry name" value="Cupin"/>
    <property type="match status" value="1"/>
</dbReference>
<reference evidence="3" key="1">
    <citation type="submission" date="2022-11" db="EMBL/GenBank/DDBJ databases">
        <authorList>
            <person name="Kikuchi T."/>
        </authorList>
    </citation>
    <scope>NUCLEOTIDE SEQUENCE</scope>
    <source>
        <strain evidence="3">PS1010</strain>
    </source>
</reference>
<dbReference type="PANTHER" id="PTHR31424">
    <property type="entry name" value="PROTEIN CBG23806"/>
    <property type="match status" value="1"/>
</dbReference>
<evidence type="ECO:0000313" key="2">
    <source>
        <dbReference type="EMBL" id="CAI5447633.1"/>
    </source>
</evidence>